<organism evidence="3 4">
    <name type="scientific">Plectosphaerella cucumerina</name>
    <dbReference type="NCBI Taxonomy" id="40658"/>
    <lineage>
        <taxon>Eukaryota</taxon>
        <taxon>Fungi</taxon>
        <taxon>Dikarya</taxon>
        <taxon>Ascomycota</taxon>
        <taxon>Pezizomycotina</taxon>
        <taxon>Sordariomycetes</taxon>
        <taxon>Hypocreomycetidae</taxon>
        <taxon>Glomerellales</taxon>
        <taxon>Plectosphaerellaceae</taxon>
        <taxon>Plectosphaerella</taxon>
    </lineage>
</organism>
<reference evidence="3" key="1">
    <citation type="journal article" date="2021" name="Nat. Commun.">
        <title>Genetic determinants of endophytism in the Arabidopsis root mycobiome.</title>
        <authorList>
            <person name="Mesny F."/>
            <person name="Miyauchi S."/>
            <person name="Thiergart T."/>
            <person name="Pickel B."/>
            <person name="Atanasova L."/>
            <person name="Karlsson M."/>
            <person name="Huettel B."/>
            <person name="Barry K.W."/>
            <person name="Haridas S."/>
            <person name="Chen C."/>
            <person name="Bauer D."/>
            <person name="Andreopoulos W."/>
            <person name="Pangilinan J."/>
            <person name="LaButti K."/>
            <person name="Riley R."/>
            <person name="Lipzen A."/>
            <person name="Clum A."/>
            <person name="Drula E."/>
            <person name="Henrissat B."/>
            <person name="Kohler A."/>
            <person name="Grigoriev I.V."/>
            <person name="Martin F.M."/>
            <person name="Hacquard S."/>
        </authorList>
    </citation>
    <scope>NUCLEOTIDE SEQUENCE</scope>
    <source>
        <strain evidence="3">MPI-CAGE-AT-0016</strain>
    </source>
</reference>
<feature type="coiled-coil region" evidence="1">
    <location>
        <begin position="266"/>
        <end position="331"/>
    </location>
</feature>
<dbReference type="Proteomes" id="UP000813385">
    <property type="component" value="Unassembled WGS sequence"/>
</dbReference>
<dbReference type="AlphaFoldDB" id="A0A8K0TGB0"/>
<name>A0A8K0TGB0_9PEZI</name>
<gene>
    <name evidence="3" type="ORF">B0T11DRAFT_297450</name>
</gene>
<feature type="region of interest" description="Disordered" evidence="2">
    <location>
        <begin position="1"/>
        <end position="53"/>
    </location>
</feature>
<dbReference type="OrthoDB" id="10654960at2759"/>
<evidence type="ECO:0000313" key="3">
    <source>
        <dbReference type="EMBL" id="KAH7361945.1"/>
    </source>
</evidence>
<proteinExistence type="predicted"/>
<keyword evidence="1" id="KW-0175">Coiled coil</keyword>
<accession>A0A8K0TGB0</accession>
<evidence type="ECO:0000256" key="1">
    <source>
        <dbReference type="SAM" id="Coils"/>
    </source>
</evidence>
<feature type="compositionally biased region" description="Polar residues" evidence="2">
    <location>
        <begin position="1"/>
        <end position="17"/>
    </location>
</feature>
<protein>
    <submittedName>
        <fullName evidence="3">Uncharacterized protein</fullName>
    </submittedName>
</protein>
<evidence type="ECO:0000313" key="4">
    <source>
        <dbReference type="Proteomes" id="UP000813385"/>
    </source>
</evidence>
<comment type="caution">
    <text evidence="3">The sequence shown here is derived from an EMBL/GenBank/DDBJ whole genome shotgun (WGS) entry which is preliminary data.</text>
</comment>
<evidence type="ECO:0000256" key="2">
    <source>
        <dbReference type="SAM" id="MobiDB-lite"/>
    </source>
</evidence>
<sequence>MKPSQLTGGYRPTNTLHNDPRPSLEPRASTVNNTRGKRNAGNQDDGGKAPKRKRCDHCDVLVSGSNTDANTGMTTGAGLSEPVCTVRTNLQIEVSVRRPKASSELGLCEYNGPRGAYVETLALHFEEIPDDKQRTLYHSTLTAVEHSLWNAEDLYKRVRANGYTDVDCNAFFVASGLSWGGHRTEMQAKLTKERLDQYERILSQRKDMFDLGTLDWKSVMTHDRYTPVRPVEPKPPVCLAETLERLCQHEAIHGTTYDLQQVRSELARQDERRQYVEIELEEIRSENRRLYKTQIENRVVLEQNDARIGQLESQVRQLEQAKKDRDEEMKLMAAQHKVLAGQNMDLAAQHAVQAAQIKDLVEQVKMLRNKYK</sequence>
<dbReference type="EMBL" id="JAGPXD010000003">
    <property type="protein sequence ID" value="KAH7361945.1"/>
    <property type="molecule type" value="Genomic_DNA"/>
</dbReference>
<keyword evidence="4" id="KW-1185">Reference proteome</keyword>